<feature type="transmembrane region" description="Helical" evidence="6">
    <location>
        <begin position="120"/>
        <end position="139"/>
    </location>
</feature>
<keyword evidence="4 6" id="KW-0472">Membrane</keyword>
<proteinExistence type="predicted"/>
<dbReference type="EMBL" id="NAJO01000034">
    <property type="protein sequence ID" value="OQO00648.1"/>
    <property type="molecule type" value="Genomic_DNA"/>
</dbReference>
<sequence length="459" mass="50938">MSSDTDLDSRGGLQGYYPAPHSIDPLPRDIHYGLIVVGLCGLASFLSTLTLFTFLVYRFVSWRSHYKTFIGYNQYIVLFLNLVFADLLQATAFLISFYWIQRDAILAPTNACTAQGFMLHFGDVASAFFVLSIAIHTYTTAALGHRIQYNMFALGIGICWAMALLLTVLGPAMYGRKYFVRAGAWCWVSNDYETERLALHYVWLFLAEFGLVIIYLLTFFSLRRKTHRLFADQASSGSVPNQTTIRAVNRITKLMMLYPIVYVTLTIPISSVRMWNMAHHGQSVADVTACTVGALLASCGWVDSLLYTLTRKRLLQETMGAGATARSGDNNASGGAKGTQNSILQTMTYTVRSHSMEIASPSQKQHQRGSFMSGEAKEMGFAERESARRTRNKSVGVVSEHTVETRTPSPSGSVDPIINGVGERGGMRRMLSSGRKEAGLDDSYEMRSMGGKPDWRGSR</sequence>
<dbReference type="GO" id="GO:0005886">
    <property type="term" value="C:plasma membrane"/>
    <property type="evidence" value="ECO:0007669"/>
    <property type="project" value="TreeGrafter"/>
</dbReference>
<dbReference type="SUPFAM" id="SSF81321">
    <property type="entry name" value="Family A G protein-coupled receptor-like"/>
    <property type="match status" value="1"/>
</dbReference>
<evidence type="ECO:0008006" key="11">
    <source>
        <dbReference type="Google" id="ProtNLM"/>
    </source>
</evidence>
<protein>
    <recommendedName>
        <fullName evidence="11">G-protein coupled receptors family 1 profile domain-containing protein</fullName>
    </recommendedName>
</protein>
<accession>A0A1V8SNP1</accession>
<evidence type="ECO:0000256" key="6">
    <source>
        <dbReference type="SAM" id="Phobius"/>
    </source>
</evidence>
<evidence type="ECO:0000256" key="1">
    <source>
        <dbReference type="ARBA" id="ARBA00004141"/>
    </source>
</evidence>
<keyword evidence="10" id="KW-1185">Reference proteome</keyword>
<dbReference type="Pfam" id="PF05462">
    <property type="entry name" value="Dicty_CAR"/>
    <property type="match status" value="1"/>
</dbReference>
<dbReference type="PROSITE" id="PS50261">
    <property type="entry name" value="G_PROTEIN_RECEP_F2_4"/>
    <property type="match status" value="1"/>
</dbReference>
<organism evidence="9 10">
    <name type="scientific">Cryoendolithus antarcticus</name>
    <dbReference type="NCBI Taxonomy" id="1507870"/>
    <lineage>
        <taxon>Eukaryota</taxon>
        <taxon>Fungi</taxon>
        <taxon>Dikarya</taxon>
        <taxon>Ascomycota</taxon>
        <taxon>Pezizomycotina</taxon>
        <taxon>Dothideomycetes</taxon>
        <taxon>Dothideomycetidae</taxon>
        <taxon>Cladosporiales</taxon>
        <taxon>Cladosporiaceae</taxon>
        <taxon>Cryoendolithus</taxon>
    </lineage>
</organism>
<dbReference type="GO" id="GO:0007166">
    <property type="term" value="P:cell surface receptor signaling pathway"/>
    <property type="evidence" value="ECO:0007669"/>
    <property type="project" value="InterPro"/>
</dbReference>
<feature type="region of interest" description="Disordered" evidence="5">
    <location>
        <begin position="378"/>
        <end position="459"/>
    </location>
</feature>
<dbReference type="GO" id="GO:0004930">
    <property type="term" value="F:G protein-coupled receptor activity"/>
    <property type="evidence" value="ECO:0007669"/>
    <property type="project" value="TreeGrafter"/>
</dbReference>
<dbReference type="InterPro" id="IPR017452">
    <property type="entry name" value="GPCR_Rhodpsn_7TM"/>
</dbReference>
<keyword evidence="3 6" id="KW-1133">Transmembrane helix</keyword>
<reference evidence="10" key="1">
    <citation type="submission" date="2017-03" db="EMBL/GenBank/DDBJ databases">
        <title>Genomes of endolithic fungi from Antarctica.</title>
        <authorList>
            <person name="Coleine C."/>
            <person name="Masonjones S."/>
            <person name="Stajich J.E."/>
        </authorList>
    </citation>
    <scope>NUCLEOTIDE SEQUENCE [LARGE SCALE GENOMIC DNA]</scope>
    <source>
        <strain evidence="10">CCFEE 5527</strain>
    </source>
</reference>
<dbReference type="STRING" id="1507870.A0A1V8SNP1"/>
<dbReference type="PANTHER" id="PTHR23112">
    <property type="entry name" value="G PROTEIN-COUPLED RECEPTOR 157-RELATED"/>
    <property type="match status" value="1"/>
</dbReference>
<evidence type="ECO:0000256" key="3">
    <source>
        <dbReference type="ARBA" id="ARBA00022989"/>
    </source>
</evidence>
<dbReference type="Gene3D" id="1.20.1070.10">
    <property type="entry name" value="Rhodopsin 7-helix transmembrane proteins"/>
    <property type="match status" value="1"/>
</dbReference>
<dbReference type="AlphaFoldDB" id="A0A1V8SNP1"/>
<dbReference type="OrthoDB" id="100006at2759"/>
<keyword evidence="2 6" id="KW-0812">Transmembrane</keyword>
<comment type="caution">
    <text evidence="9">The sequence shown here is derived from an EMBL/GenBank/DDBJ whole genome shotgun (WGS) entry which is preliminary data.</text>
</comment>
<dbReference type="InterPro" id="IPR017981">
    <property type="entry name" value="GPCR_2-like_7TM"/>
</dbReference>
<feature type="domain" description="G-protein coupled receptors family 2 profile 2" evidence="7">
    <location>
        <begin position="34"/>
        <end position="220"/>
    </location>
</feature>
<feature type="domain" description="G-protein coupled receptors family 1 profile" evidence="8">
    <location>
        <begin position="46"/>
        <end position="307"/>
    </location>
</feature>
<evidence type="ECO:0000256" key="4">
    <source>
        <dbReference type="ARBA" id="ARBA00023136"/>
    </source>
</evidence>
<feature type="transmembrane region" description="Helical" evidence="6">
    <location>
        <begin position="78"/>
        <end position="100"/>
    </location>
</feature>
<dbReference type="PANTHER" id="PTHR23112:SF37">
    <property type="entry name" value="G PROTEIN-COUPLED RECEPTOR GPR1"/>
    <property type="match status" value="1"/>
</dbReference>
<evidence type="ECO:0000256" key="5">
    <source>
        <dbReference type="SAM" id="MobiDB-lite"/>
    </source>
</evidence>
<evidence type="ECO:0000313" key="10">
    <source>
        <dbReference type="Proteomes" id="UP000192596"/>
    </source>
</evidence>
<evidence type="ECO:0000259" key="7">
    <source>
        <dbReference type="PROSITE" id="PS50261"/>
    </source>
</evidence>
<evidence type="ECO:0000313" key="9">
    <source>
        <dbReference type="EMBL" id="OQO00648.1"/>
    </source>
</evidence>
<dbReference type="InParanoid" id="A0A1V8SNP1"/>
<feature type="transmembrane region" description="Helical" evidence="6">
    <location>
        <begin position="256"/>
        <end position="275"/>
    </location>
</feature>
<dbReference type="Proteomes" id="UP000192596">
    <property type="component" value="Unassembled WGS sequence"/>
</dbReference>
<name>A0A1V8SNP1_9PEZI</name>
<feature type="compositionally biased region" description="Basic and acidic residues" evidence="5">
    <location>
        <begin position="378"/>
        <end position="388"/>
    </location>
</feature>
<feature type="transmembrane region" description="Helical" evidence="6">
    <location>
        <begin position="287"/>
        <end position="309"/>
    </location>
</feature>
<dbReference type="PROSITE" id="PS50262">
    <property type="entry name" value="G_PROTEIN_RECEP_F1_2"/>
    <property type="match status" value="1"/>
</dbReference>
<feature type="transmembrane region" description="Helical" evidence="6">
    <location>
        <begin position="201"/>
        <end position="222"/>
    </location>
</feature>
<evidence type="ECO:0000256" key="2">
    <source>
        <dbReference type="ARBA" id="ARBA00022692"/>
    </source>
</evidence>
<comment type="subcellular location">
    <subcellularLocation>
        <location evidence="1">Membrane</location>
        <topology evidence="1">Multi-pass membrane protein</topology>
    </subcellularLocation>
</comment>
<gene>
    <name evidence="9" type="ORF">B0A48_13138</name>
</gene>
<feature type="transmembrane region" description="Helical" evidence="6">
    <location>
        <begin position="151"/>
        <end position="174"/>
    </location>
</feature>
<dbReference type="GO" id="GO:0007189">
    <property type="term" value="P:adenylate cyclase-activating G protein-coupled receptor signaling pathway"/>
    <property type="evidence" value="ECO:0007669"/>
    <property type="project" value="TreeGrafter"/>
</dbReference>
<evidence type="ECO:0000259" key="8">
    <source>
        <dbReference type="PROSITE" id="PS50262"/>
    </source>
</evidence>
<feature type="transmembrane region" description="Helical" evidence="6">
    <location>
        <begin position="30"/>
        <end position="57"/>
    </location>
</feature>